<proteinExistence type="inferred from homology"/>
<evidence type="ECO:0000313" key="3">
    <source>
        <dbReference type="EMBL" id="KAK3089744.1"/>
    </source>
</evidence>
<dbReference type="PANTHER" id="PTHR21255:SF65">
    <property type="entry name" value="TCTEX1 DOMAIN-CONTAINING PROTEIN 2"/>
    <property type="match status" value="1"/>
</dbReference>
<dbReference type="PANTHER" id="PTHR21255">
    <property type="entry name" value="T-COMPLEX-ASSOCIATED-TESTIS-EXPRESSED 1/ DYNEIN LIGHT CHAIN"/>
    <property type="match status" value="1"/>
</dbReference>
<dbReference type="GO" id="GO:0005868">
    <property type="term" value="C:cytoplasmic dynein complex"/>
    <property type="evidence" value="ECO:0007669"/>
    <property type="project" value="TreeGrafter"/>
</dbReference>
<evidence type="ECO:0000256" key="2">
    <source>
        <dbReference type="SAM" id="MobiDB-lite"/>
    </source>
</evidence>
<dbReference type="GO" id="GO:0005737">
    <property type="term" value="C:cytoplasm"/>
    <property type="evidence" value="ECO:0007669"/>
    <property type="project" value="TreeGrafter"/>
</dbReference>
<evidence type="ECO:0000256" key="1">
    <source>
        <dbReference type="ARBA" id="ARBA00005361"/>
    </source>
</evidence>
<accession>A0AA88XQ96</accession>
<dbReference type="Proteomes" id="UP001186944">
    <property type="component" value="Unassembled WGS sequence"/>
</dbReference>
<dbReference type="InterPro" id="IPR038586">
    <property type="entry name" value="Tctex-1-like_sf"/>
</dbReference>
<feature type="compositionally biased region" description="Polar residues" evidence="2">
    <location>
        <begin position="20"/>
        <end position="35"/>
    </location>
</feature>
<keyword evidence="4" id="KW-1185">Reference proteome</keyword>
<dbReference type="Pfam" id="PF03645">
    <property type="entry name" value="Tctex-1"/>
    <property type="match status" value="1"/>
</dbReference>
<dbReference type="AlphaFoldDB" id="A0AA88XQ96"/>
<name>A0AA88XQ96_PINIB</name>
<organism evidence="3 4">
    <name type="scientific">Pinctada imbricata</name>
    <name type="common">Atlantic pearl-oyster</name>
    <name type="synonym">Pinctada martensii</name>
    <dbReference type="NCBI Taxonomy" id="66713"/>
    <lineage>
        <taxon>Eukaryota</taxon>
        <taxon>Metazoa</taxon>
        <taxon>Spiralia</taxon>
        <taxon>Lophotrochozoa</taxon>
        <taxon>Mollusca</taxon>
        <taxon>Bivalvia</taxon>
        <taxon>Autobranchia</taxon>
        <taxon>Pteriomorphia</taxon>
        <taxon>Pterioida</taxon>
        <taxon>Pterioidea</taxon>
        <taxon>Pteriidae</taxon>
        <taxon>Pinctada</taxon>
    </lineage>
</organism>
<comment type="caution">
    <text evidence="3">The sequence shown here is derived from an EMBL/GenBank/DDBJ whole genome shotgun (WGS) entry which is preliminary data.</text>
</comment>
<dbReference type="InterPro" id="IPR005334">
    <property type="entry name" value="Tctex-1-like"/>
</dbReference>
<dbReference type="Gene3D" id="3.30.1140.40">
    <property type="entry name" value="Tctex-1"/>
    <property type="match status" value="1"/>
</dbReference>
<dbReference type="GO" id="GO:0045505">
    <property type="term" value="F:dynein intermediate chain binding"/>
    <property type="evidence" value="ECO:0007669"/>
    <property type="project" value="TreeGrafter"/>
</dbReference>
<evidence type="ECO:0000313" key="4">
    <source>
        <dbReference type="Proteomes" id="UP001186944"/>
    </source>
</evidence>
<comment type="similarity">
    <text evidence="1">Belongs to the dynein light chain Tctex-type family.</text>
</comment>
<feature type="region of interest" description="Disordered" evidence="2">
    <location>
        <begin position="1"/>
        <end position="52"/>
    </location>
</feature>
<reference evidence="3" key="1">
    <citation type="submission" date="2019-08" db="EMBL/GenBank/DDBJ databases">
        <title>The improved chromosome-level genome for the pearl oyster Pinctada fucata martensii using PacBio sequencing and Hi-C.</title>
        <authorList>
            <person name="Zheng Z."/>
        </authorList>
    </citation>
    <scope>NUCLEOTIDE SEQUENCE</scope>
    <source>
        <strain evidence="3">ZZ-2019</strain>
        <tissue evidence="3">Adductor muscle</tissue>
    </source>
</reference>
<dbReference type="GO" id="GO:0007018">
    <property type="term" value="P:microtubule-based movement"/>
    <property type="evidence" value="ECO:0007669"/>
    <property type="project" value="TreeGrafter"/>
</dbReference>
<dbReference type="EMBL" id="VSWD01000010">
    <property type="protein sequence ID" value="KAK3089744.1"/>
    <property type="molecule type" value="Genomic_DNA"/>
</dbReference>
<dbReference type="CDD" id="cd21451">
    <property type="entry name" value="DLC-like_TCTEX1D"/>
    <property type="match status" value="1"/>
</dbReference>
<gene>
    <name evidence="3" type="ORF">FSP39_006146</name>
</gene>
<sequence>MQASSKFSVDGDTEDDDRSVVTSLSRNTTGPIMSRTTKKTRPWKLRAGSDNPSDTIREEALKTYEPTYRMEPYQTFSHSKTKKVIEETISTCLNGFKYPSEGNYAAASAMTKKIPEAIVQKVKALEFDRYKIVCFVTLGSMNNQSLSVASRCMWDNSLDTSVSYTYKKDNFYCSAVVFGLYKE</sequence>
<protein>
    <submittedName>
        <fullName evidence="3">Uncharacterized protein</fullName>
    </submittedName>
</protein>